<dbReference type="AlphaFoldDB" id="A0A0P0X2G3"/>
<name>A0A0P0X2G3_ORYSJ</name>
<gene>
    <name evidence="1" type="ordered locus">Os07g0140566</name>
    <name evidence="1" type="ORF">OSNPB_070140566</name>
</gene>
<dbReference type="Gramene" id="Os07t0140566-00">
    <property type="protein sequence ID" value="Os07t0140566-00"/>
    <property type="gene ID" value="Os07g0140566"/>
</dbReference>
<dbReference type="InParanoid" id="A0A0P0X2G3"/>
<dbReference type="Proteomes" id="UP000059680">
    <property type="component" value="Chromosome 7"/>
</dbReference>
<sequence length="96" mass="10665">SKIVQLKYSLLCTLQPLTRCGNKTSSQEINLLIVELLAGLCSLCGKKKHEDNSLISKLSRMHKFKEQICSSWFVSASDYPLLSERAIYGELASNGS</sequence>
<feature type="non-terminal residue" evidence="1">
    <location>
        <position position="96"/>
    </location>
</feature>
<reference evidence="1 2" key="3">
    <citation type="journal article" date="2013" name="Rice">
        <title>Improvement of the Oryza sativa Nipponbare reference genome using next generation sequence and optical map data.</title>
        <authorList>
            <person name="Kawahara Y."/>
            <person name="de la Bastide M."/>
            <person name="Hamilton J.P."/>
            <person name="Kanamori H."/>
            <person name="McCombie W.R."/>
            <person name="Ouyang S."/>
            <person name="Schwartz D.C."/>
            <person name="Tanaka T."/>
            <person name="Wu J."/>
            <person name="Zhou S."/>
            <person name="Childs K.L."/>
            <person name="Davidson R.M."/>
            <person name="Lin H."/>
            <person name="Quesada-Ocampo L."/>
            <person name="Vaillancourt B."/>
            <person name="Sakai H."/>
            <person name="Lee S.S."/>
            <person name="Kim J."/>
            <person name="Numa H."/>
            <person name="Itoh T."/>
            <person name="Buell C.R."/>
            <person name="Matsumoto T."/>
        </authorList>
    </citation>
    <scope>NUCLEOTIDE SEQUENCE [LARGE SCALE GENOMIC DNA]</scope>
    <source>
        <strain evidence="2">cv. Nipponbare</strain>
    </source>
</reference>
<accession>A0A0P0X2G3</accession>
<reference evidence="2" key="1">
    <citation type="journal article" date="2005" name="Nature">
        <title>The map-based sequence of the rice genome.</title>
        <authorList>
            <consortium name="International rice genome sequencing project (IRGSP)"/>
            <person name="Matsumoto T."/>
            <person name="Wu J."/>
            <person name="Kanamori H."/>
            <person name="Katayose Y."/>
            <person name="Fujisawa M."/>
            <person name="Namiki N."/>
            <person name="Mizuno H."/>
            <person name="Yamamoto K."/>
            <person name="Antonio B.A."/>
            <person name="Baba T."/>
            <person name="Sakata K."/>
            <person name="Nagamura Y."/>
            <person name="Aoki H."/>
            <person name="Arikawa K."/>
            <person name="Arita K."/>
            <person name="Bito T."/>
            <person name="Chiden Y."/>
            <person name="Fujitsuka N."/>
            <person name="Fukunaka R."/>
            <person name="Hamada M."/>
            <person name="Harada C."/>
            <person name="Hayashi A."/>
            <person name="Hijishita S."/>
            <person name="Honda M."/>
            <person name="Hosokawa S."/>
            <person name="Ichikawa Y."/>
            <person name="Idonuma A."/>
            <person name="Iijima M."/>
            <person name="Ikeda M."/>
            <person name="Ikeno M."/>
            <person name="Ito K."/>
            <person name="Ito S."/>
            <person name="Ito T."/>
            <person name="Ito Y."/>
            <person name="Ito Y."/>
            <person name="Iwabuchi A."/>
            <person name="Kamiya K."/>
            <person name="Karasawa W."/>
            <person name="Kurita K."/>
            <person name="Katagiri S."/>
            <person name="Kikuta A."/>
            <person name="Kobayashi H."/>
            <person name="Kobayashi N."/>
            <person name="Machita K."/>
            <person name="Maehara T."/>
            <person name="Masukawa M."/>
            <person name="Mizubayashi T."/>
            <person name="Mukai Y."/>
            <person name="Nagasaki H."/>
            <person name="Nagata Y."/>
            <person name="Naito S."/>
            <person name="Nakashima M."/>
            <person name="Nakama Y."/>
            <person name="Nakamichi Y."/>
            <person name="Nakamura M."/>
            <person name="Meguro A."/>
            <person name="Negishi M."/>
            <person name="Ohta I."/>
            <person name="Ohta T."/>
            <person name="Okamoto M."/>
            <person name="Ono N."/>
            <person name="Saji S."/>
            <person name="Sakaguchi M."/>
            <person name="Sakai K."/>
            <person name="Shibata M."/>
            <person name="Shimokawa T."/>
            <person name="Song J."/>
            <person name="Takazaki Y."/>
            <person name="Terasawa K."/>
            <person name="Tsugane M."/>
            <person name="Tsuji K."/>
            <person name="Ueda S."/>
            <person name="Waki K."/>
            <person name="Yamagata H."/>
            <person name="Yamamoto M."/>
            <person name="Yamamoto S."/>
            <person name="Yamane H."/>
            <person name="Yoshiki S."/>
            <person name="Yoshihara R."/>
            <person name="Yukawa K."/>
            <person name="Zhong H."/>
            <person name="Yano M."/>
            <person name="Yuan Q."/>
            <person name="Ouyang S."/>
            <person name="Liu J."/>
            <person name="Jones K.M."/>
            <person name="Gansberger K."/>
            <person name="Moffat K."/>
            <person name="Hill J."/>
            <person name="Bera J."/>
            <person name="Fadrosh D."/>
            <person name="Jin S."/>
            <person name="Johri S."/>
            <person name="Kim M."/>
            <person name="Overton L."/>
            <person name="Reardon M."/>
            <person name="Tsitrin T."/>
            <person name="Vuong H."/>
            <person name="Weaver B."/>
            <person name="Ciecko A."/>
            <person name="Tallon L."/>
            <person name="Jackson J."/>
            <person name="Pai G."/>
            <person name="Aken S.V."/>
            <person name="Utterback T."/>
            <person name="Reidmuller S."/>
            <person name="Feldblyum T."/>
            <person name="Hsiao J."/>
            <person name="Zismann V."/>
            <person name="Iobst S."/>
            <person name="de Vazeille A.R."/>
            <person name="Buell C.R."/>
            <person name="Ying K."/>
            <person name="Li Y."/>
            <person name="Lu T."/>
            <person name="Huang Y."/>
            <person name="Zhao Q."/>
            <person name="Feng Q."/>
            <person name="Zhang L."/>
            <person name="Zhu J."/>
            <person name="Weng Q."/>
            <person name="Mu J."/>
            <person name="Lu Y."/>
            <person name="Fan D."/>
            <person name="Liu Y."/>
            <person name="Guan J."/>
            <person name="Zhang Y."/>
            <person name="Yu S."/>
            <person name="Liu X."/>
            <person name="Zhang Y."/>
            <person name="Hong G."/>
            <person name="Han B."/>
            <person name="Choisne N."/>
            <person name="Demange N."/>
            <person name="Orjeda G."/>
            <person name="Samain S."/>
            <person name="Cattolico L."/>
            <person name="Pelletier E."/>
            <person name="Couloux A."/>
            <person name="Segurens B."/>
            <person name="Wincker P."/>
            <person name="D'Hont A."/>
            <person name="Scarpelli C."/>
            <person name="Weissenbach J."/>
            <person name="Salanoubat M."/>
            <person name="Quetier F."/>
            <person name="Yu Y."/>
            <person name="Kim H.R."/>
            <person name="Rambo T."/>
            <person name="Currie J."/>
            <person name="Collura K."/>
            <person name="Luo M."/>
            <person name="Yang T."/>
            <person name="Ammiraju J.S.S."/>
            <person name="Engler F."/>
            <person name="Soderlund C."/>
            <person name="Wing R.A."/>
            <person name="Palmer L.E."/>
            <person name="de la Bastide M."/>
            <person name="Spiegel L."/>
            <person name="Nascimento L."/>
            <person name="Zutavern T."/>
            <person name="O'Shaughnessy A."/>
            <person name="Dike S."/>
            <person name="Dedhia N."/>
            <person name="Preston R."/>
            <person name="Balija V."/>
            <person name="McCombie W.R."/>
            <person name="Chow T."/>
            <person name="Chen H."/>
            <person name="Chung M."/>
            <person name="Chen C."/>
            <person name="Shaw J."/>
            <person name="Wu H."/>
            <person name="Hsiao K."/>
            <person name="Chao Y."/>
            <person name="Chu M."/>
            <person name="Cheng C."/>
            <person name="Hour A."/>
            <person name="Lee P."/>
            <person name="Lin S."/>
            <person name="Lin Y."/>
            <person name="Liou J."/>
            <person name="Liu S."/>
            <person name="Hsing Y."/>
            <person name="Raghuvanshi S."/>
            <person name="Mohanty A."/>
            <person name="Bharti A.K."/>
            <person name="Gaur A."/>
            <person name="Gupta V."/>
            <person name="Kumar D."/>
            <person name="Ravi V."/>
            <person name="Vij S."/>
            <person name="Kapur A."/>
            <person name="Khurana P."/>
            <person name="Khurana P."/>
            <person name="Khurana J.P."/>
            <person name="Tyagi A.K."/>
            <person name="Gaikwad K."/>
            <person name="Singh A."/>
            <person name="Dalal V."/>
            <person name="Srivastava S."/>
            <person name="Dixit A."/>
            <person name="Pal A.K."/>
            <person name="Ghazi I.A."/>
            <person name="Yadav M."/>
            <person name="Pandit A."/>
            <person name="Bhargava A."/>
            <person name="Sureshbabu K."/>
            <person name="Batra K."/>
            <person name="Sharma T.R."/>
            <person name="Mohapatra T."/>
            <person name="Singh N.K."/>
            <person name="Messing J."/>
            <person name="Nelson A.B."/>
            <person name="Fuks G."/>
            <person name="Kavchok S."/>
            <person name="Keizer G."/>
            <person name="Linton E."/>
            <person name="Llaca V."/>
            <person name="Song R."/>
            <person name="Tanyolac B."/>
            <person name="Young S."/>
            <person name="Ho-Il K."/>
            <person name="Hahn J.H."/>
            <person name="Sangsakoo G."/>
            <person name="Vanavichit A."/>
            <person name="de Mattos Luiz.A.T."/>
            <person name="Zimmer P.D."/>
            <person name="Malone G."/>
            <person name="Dellagostin O."/>
            <person name="de Oliveira A.C."/>
            <person name="Bevan M."/>
            <person name="Bancroft I."/>
            <person name="Minx P."/>
            <person name="Cordum H."/>
            <person name="Wilson R."/>
            <person name="Cheng Z."/>
            <person name="Jin W."/>
            <person name="Jiang J."/>
            <person name="Leong S.A."/>
            <person name="Iwama H."/>
            <person name="Gojobori T."/>
            <person name="Itoh T."/>
            <person name="Niimura Y."/>
            <person name="Fujii Y."/>
            <person name="Habara T."/>
            <person name="Sakai H."/>
            <person name="Sato Y."/>
            <person name="Wilson G."/>
            <person name="Kumar K."/>
            <person name="McCouch S."/>
            <person name="Juretic N."/>
            <person name="Hoen D."/>
            <person name="Wright S."/>
            <person name="Bruskiewich R."/>
            <person name="Bureau T."/>
            <person name="Miyao A."/>
            <person name="Hirochika H."/>
            <person name="Nishikawa T."/>
            <person name="Kadowaki K."/>
            <person name="Sugiura M."/>
            <person name="Burr B."/>
            <person name="Sasaki T."/>
        </authorList>
    </citation>
    <scope>NUCLEOTIDE SEQUENCE [LARGE SCALE GENOMIC DNA]</scope>
    <source>
        <strain evidence="2">cv. Nipponbare</strain>
    </source>
</reference>
<evidence type="ECO:0000313" key="2">
    <source>
        <dbReference type="Proteomes" id="UP000059680"/>
    </source>
</evidence>
<protein>
    <submittedName>
        <fullName evidence="1">Os07g0140566 protein</fullName>
    </submittedName>
</protein>
<dbReference type="EMBL" id="AP014963">
    <property type="protein sequence ID" value="BAT00004.1"/>
    <property type="molecule type" value="Genomic_DNA"/>
</dbReference>
<dbReference type="PaxDb" id="39947-A0A0P0X2G3"/>
<reference evidence="1 2" key="2">
    <citation type="journal article" date="2013" name="Plant Cell Physiol.">
        <title>Rice Annotation Project Database (RAP-DB): an integrative and interactive database for rice genomics.</title>
        <authorList>
            <person name="Sakai H."/>
            <person name="Lee S.S."/>
            <person name="Tanaka T."/>
            <person name="Numa H."/>
            <person name="Kim J."/>
            <person name="Kawahara Y."/>
            <person name="Wakimoto H."/>
            <person name="Yang C.C."/>
            <person name="Iwamoto M."/>
            <person name="Abe T."/>
            <person name="Yamada Y."/>
            <person name="Muto A."/>
            <person name="Inokuchi H."/>
            <person name="Ikemura T."/>
            <person name="Matsumoto T."/>
            <person name="Sasaki T."/>
            <person name="Itoh T."/>
        </authorList>
    </citation>
    <scope>NUCLEOTIDE SEQUENCE [LARGE SCALE GENOMIC DNA]</scope>
    <source>
        <strain evidence="2">cv. Nipponbare</strain>
    </source>
</reference>
<organism evidence="1 2">
    <name type="scientific">Oryza sativa subsp. japonica</name>
    <name type="common">Rice</name>
    <dbReference type="NCBI Taxonomy" id="39947"/>
    <lineage>
        <taxon>Eukaryota</taxon>
        <taxon>Viridiplantae</taxon>
        <taxon>Streptophyta</taxon>
        <taxon>Embryophyta</taxon>
        <taxon>Tracheophyta</taxon>
        <taxon>Spermatophyta</taxon>
        <taxon>Magnoliopsida</taxon>
        <taxon>Liliopsida</taxon>
        <taxon>Poales</taxon>
        <taxon>Poaceae</taxon>
        <taxon>BOP clade</taxon>
        <taxon>Oryzoideae</taxon>
        <taxon>Oryzeae</taxon>
        <taxon>Oryzinae</taxon>
        <taxon>Oryza</taxon>
        <taxon>Oryza sativa</taxon>
    </lineage>
</organism>
<keyword evidence="2" id="KW-1185">Reference proteome</keyword>
<evidence type="ECO:0000313" key="1">
    <source>
        <dbReference type="EMBL" id="BAT00004.1"/>
    </source>
</evidence>
<proteinExistence type="predicted"/>